<dbReference type="Gene3D" id="3.60.10.10">
    <property type="entry name" value="Endonuclease/exonuclease/phosphatase"/>
    <property type="match status" value="1"/>
</dbReference>
<evidence type="ECO:0000256" key="5">
    <source>
        <dbReference type="ARBA" id="ARBA00022842"/>
    </source>
</evidence>
<keyword evidence="5" id="KW-0460">Magnesium</keyword>
<dbReference type="InterPro" id="IPR036691">
    <property type="entry name" value="Endo/exonu/phosph_ase_sf"/>
</dbReference>
<evidence type="ECO:0000313" key="8">
    <source>
        <dbReference type="Proteomes" id="UP001321445"/>
    </source>
</evidence>
<keyword evidence="8" id="KW-1185">Reference proteome</keyword>
<sequence>MSVSICSFNVNSIRSRVDLIKRWLTEKRSVDILCFQEIKCEAEQFPSETFEQMGYQCAINGQKRLNGVAICSKLPMKDVKTEFGIDLFDREKRLIQALIGDTLVLNCYVPRGGLEGEERHTYKMAFFDALTDYCETLLEKYEKVIVLGDFNVALTELDVYDAEVFEGAIGFLSSEKEKLNTLLSTALHDCFRKLHPEEKSFTWWDYRSAGIWRDEGMRIDYILANEPLCAQLDSIEVDLWTRRRRSPTPSDHAPLVAEFKML</sequence>
<reference evidence="7 8" key="1">
    <citation type="submission" date="2023-03" db="EMBL/GenBank/DDBJ databases">
        <title>Description of Hydrogenimonas sp. ISO32.</title>
        <authorList>
            <person name="Mino S."/>
            <person name="Fukazawa S."/>
            <person name="Sawabe T."/>
        </authorList>
    </citation>
    <scope>NUCLEOTIDE SEQUENCE [LARGE SCALE GENOMIC DNA]</scope>
    <source>
        <strain evidence="7 8">ISO32</strain>
    </source>
</reference>
<evidence type="ECO:0000256" key="4">
    <source>
        <dbReference type="ARBA" id="ARBA00022801"/>
    </source>
</evidence>
<dbReference type="InterPro" id="IPR004808">
    <property type="entry name" value="AP_endonuc_1"/>
</dbReference>
<dbReference type="NCBIfam" id="TIGR00195">
    <property type="entry name" value="exoDNase_III"/>
    <property type="match status" value="1"/>
</dbReference>
<evidence type="ECO:0000256" key="1">
    <source>
        <dbReference type="ARBA" id="ARBA00001946"/>
    </source>
</evidence>
<protein>
    <submittedName>
        <fullName evidence="7">Exodeoxyribonuclease III</fullName>
    </submittedName>
</protein>
<evidence type="ECO:0000256" key="2">
    <source>
        <dbReference type="ARBA" id="ARBA00007092"/>
    </source>
</evidence>
<proteinExistence type="inferred from homology"/>
<dbReference type="InterPro" id="IPR037493">
    <property type="entry name" value="ExoIII-like"/>
</dbReference>
<dbReference type="PANTHER" id="PTHR43250">
    <property type="entry name" value="EXODEOXYRIBONUCLEASE III"/>
    <property type="match status" value="1"/>
</dbReference>
<comment type="similarity">
    <text evidence="2">Belongs to the DNA repair enzymes AP/ExoA family.</text>
</comment>
<comment type="cofactor">
    <cofactor evidence="1">
        <name>Mg(2+)</name>
        <dbReference type="ChEBI" id="CHEBI:18420"/>
    </cofactor>
</comment>
<evidence type="ECO:0000259" key="6">
    <source>
        <dbReference type="Pfam" id="PF03372"/>
    </source>
</evidence>
<dbReference type="PROSITE" id="PS51435">
    <property type="entry name" value="AP_NUCLEASE_F1_4"/>
    <property type="match status" value="1"/>
</dbReference>
<dbReference type="RefSeq" id="WP_286337462.1">
    <property type="nucleotide sequence ID" value="NZ_AP027370.1"/>
</dbReference>
<dbReference type="PANTHER" id="PTHR43250:SF2">
    <property type="entry name" value="EXODEOXYRIBONUCLEASE III"/>
    <property type="match status" value="1"/>
</dbReference>
<dbReference type="Pfam" id="PF03372">
    <property type="entry name" value="Exo_endo_phos"/>
    <property type="match status" value="1"/>
</dbReference>
<dbReference type="SUPFAM" id="SSF56219">
    <property type="entry name" value="DNase I-like"/>
    <property type="match status" value="1"/>
</dbReference>
<dbReference type="CDD" id="cd09086">
    <property type="entry name" value="ExoIII-like_AP-endo"/>
    <property type="match status" value="1"/>
</dbReference>
<gene>
    <name evidence="7" type="primary">xthA1</name>
    <name evidence="7" type="ORF">HCR_05730</name>
</gene>
<evidence type="ECO:0000256" key="3">
    <source>
        <dbReference type="ARBA" id="ARBA00022723"/>
    </source>
</evidence>
<dbReference type="EMBL" id="AP027370">
    <property type="protein sequence ID" value="BDY12261.1"/>
    <property type="molecule type" value="Genomic_DNA"/>
</dbReference>
<organism evidence="7 8">
    <name type="scientific">Hydrogenimonas cancrithermarum</name>
    <dbReference type="NCBI Taxonomy" id="2993563"/>
    <lineage>
        <taxon>Bacteria</taxon>
        <taxon>Pseudomonadati</taxon>
        <taxon>Campylobacterota</taxon>
        <taxon>Epsilonproteobacteria</taxon>
        <taxon>Campylobacterales</taxon>
        <taxon>Hydrogenimonadaceae</taxon>
        <taxon>Hydrogenimonas</taxon>
    </lineage>
</organism>
<dbReference type="NCBIfam" id="TIGR00633">
    <property type="entry name" value="xth"/>
    <property type="match status" value="1"/>
</dbReference>
<dbReference type="Proteomes" id="UP001321445">
    <property type="component" value="Chromosome"/>
</dbReference>
<feature type="domain" description="Endonuclease/exonuclease/phosphatase" evidence="6">
    <location>
        <begin position="6"/>
        <end position="252"/>
    </location>
</feature>
<name>A0ABN6WT49_9BACT</name>
<keyword evidence="3" id="KW-0479">Metal-binding</keyword>
<dbReference type="InterPro" id="IPR005135">
    <property type="entry name" value="Endo/exonuclease/phosphatase"/>
</dbReference>
<evidence type="ECO:0000313" key="7">
    <source>
        <dbReference type="EMBL" id="BDY12261.1"/>
    </source>
</evidence>
<accession>A0ABN6WT49</accession>
<keyword evidence="4" id="KW-0378">Hydrolase</keyword>